<comment type="caution">
    <text evidence="1">The sequence shown here is derived from an EMBL/GenBank/DDBJ whole genome shotgun (WGS) entry which is preliminary data.</text>
</comment>
<evidence type="ECO:0000313" key="2">
    <source>
        <dbReference type="Proteomes" id="UP000654918"/>
    </source>
</evidence>
<evidence type="ECO:0000313" key="1">
    <source>
        <dbReference type="EMBL" id="KAF6839545.1"/>
    </source>
</evidence>
<accession>A0A8H6KXU1</accession>
<dbReference type="EMBL" id="WIGO01000012">
    <property type="protein sequence ID" value="KAF6839545.1"/>
    <property type="molecule type" value="Genomic_DNA"/>
</dbReference>
<name>A0A8H6KXU1_9PEZI</name>
<reference evidence="1" key="1">
    <citation type="journal article" date="2020" name="Phytopathology">
        <title>Genome Sequence Resources of Colletotrichum truncatum, C. plurivorum, C. musicola, and C. sojae: Four Species Pathogenic to Soybean (Glycine max).</title>
        <authorList>
            <person name="Rogerio F."/>
            <person name="Boufleur T.R."/>
            <person name="Ciampi-Guillardi M."/>
            <person name="Sukno S.A."/>
            <person name="Thon M.R."/>
            <person name="Massola Junior N.S."/>
            <person name="Baroncelli R."/>
        </authorList>
    </citation>
    <scope>NUCLEOTIDE SEQUENCE</scope>
    <source>
        <strain evidence="1">LFN00145</strain>
    </source>
</reference>
<organism evidence="1 2">
    <name type="scientific">Colletotrichum plurivorum</name>
    <dbReference type="NCBI Taxonomy" id="2175906"/>
    <lineage>
        <taxon>Eukaryota</taxon>
        <taxon>Fungi</taxon>
        <taxon>Dikarya</taxon>
        <taxon>Ascomycota</taxon>
        <taxon>Pezizomycotina</taxon>
        <taxon>Sordariomycetes</taxon>
        <taxon>Hypocreomycetidae</taxon>
        <taxon>Glomerellales</taxon>
        <taxon>Glomerellaceae</taxon>
        <taxon>Colletotrichum</taxon>
        <taxon>Colletotrichum orchidearum species complex</taxon>
    </lineage>
</organism>
<dbReference type="AlphaFoldDB" id="A0A8H6KXU1"/>
<gene>
    <name evidence="1" type="ORF">CPLU01_01682</name>
</gene>
<proteinExistence type="predicted"/>
<dbReference type="Proteomes" id="UP000654918">
    <property type="component" value="Unassembled WGS sequence"/>
</dbReference>
<keyword evidence="2" id="KW-1185">Reference proteome</keyword>
<protein>
    <submittedName>
        <fullName evidence="1">Uncharacterized protein</fullName>
    </submittedName>
</protein>
<sequence length="124" mass="14306">MLCRGVRDDWAADLLCFVVAALLEMPRLRHARALSRLETKSLMADLPRRSIHLGNWGMETSLLLLQPPVGEQLRIAKCHACSPLEALSLLIIVFQRRNKITVFRYRPLRPCWVEEKKPPPLHFV</sequence>